<accession>A0AAV2DHK4</accession>
<keyword evidence="4" id="KW-1185">Reference proteome</keyword>
<feature type="domain" description="Retrotransposon Copia-like N-terminal" evidence="2">
    <location>
        <begin position="41"/>
        <end position="87"/>
    </location>
</feature>
<dbReference type="InterPro" id="IPR029472">
    <property type="entry name" value="Copia-like_N"/>
</dbReference>
<evidence type="ECO:0000313" key="3">
    <source>
        <dbReference type="EMBL" id="CAL1373371.1"/>
    </source>
</evidence>
<gene>
    <name evidence="3" type="ORF">LTRI10_LOCUS15302</name>
</gene>
<name>A0AAV2DHK4_9ROSI</name>
<protein>
    <recommendedName>
        <fullName evidence="2">Retrotransposon Copia-like N-terminal domain-containing protein</fullName>
    </recommendedName>
</protein>
<dbReference type="EMBL" id="OZ034816">
    <property type="protein sequence ID" value="CAL1373371.1"/>
    <property type="molecule type" value="Genomic_DNA"/>
</dbReference>
<proteinExistence type="predicted"/>
<evidence type="ECO:0000259" key="2">
    <source>
        <dbReference type="Pfam" id="PF14244"/>
    </source>
</evidence>
<sequence length="148" mass="16725">MSDSEEGKKPTSSGETVEEGVKSEQPHVVIPSAPMSVYYLHPSDCGGQLNVGDPLTSTNYSEWVIDMRDALIVKNKFGFVDGTVSRPTKDPELRAWTRCDVVVKGWLRMAMDKDVFHERTKHVEMDCYFFRERFVSGDILPLNVSSHL</sequence>
<dbReference type="AlphaFoldDB" id="A0AAV2DHK4"/>
<organism evidence="3 4">
    <name type="scientific">Linum trigynum</name>
    <dbReference type="NCBI Taxonomy" id="586398"/>
    <lineage>
        <taxon>Eukaryota</taxon>
        <taxon>Viridiplantae</taxon>
        <taxon>Streptophyta</taxon>
        <taxon>Embryophyta</taxon>
        <taxon>Tracheophyta</taxon>
        <taxon>Spermatophyta</taxon>
        <taxon>Magnoliopsida</taxon>
        <taxon>eudicotyledons</taxon>
        <taxon>Gunneridae</taxon>
        <taxon>Pentapetalae</taxon>
        <taxon>rosids</taxon>
        <taxon>fabids</taxon>
        <taxon>Malpighiales</taxon>
        <taxon>Linaceae</taxon>
        <taxon>Linum</taxon>
    </lineage>
</organism>
<dbReference type="Proteomes" id="UP001497516">
    <property type="component" value="Chromosome 3"/>
</dbReference>
<dbReference type="PANTHER" id="PTHR37610:SF98">
    <property type="entry name" value="TRANSCRIPTION FACTOR INTERACTOR AND REGULATOR CCHC(ZN) FAMILY"/>
    <property type="match status" value="1"/>
</dbReference>
<dbReference type="PANTHER" id="PTHR37610">
    <property type="entry name" value="CCHC-TYPE DOMAIN-CONTAINING PROTEIN"/>
    <property type="match status" value="1"/>
</dbReference>
<feature type="region of interest" description="Disordered" evidence="1">
    <location>
        <begin position="1"/>
        <end position="26"/>
    </location>
</feature>
<dbReference type="Pfam" id="PF14244">
    <property type="entry name" value="Retrotran_gag_3"/>
    <property type="match status" value="1"/>
</dbReference>
<evidence type="ECO:0000313" key="4">
    <source>
        <dbReference type="Proteomes" id="UP001497516"/>
    </source>
</evidence>
<evidence type="ECO:0000256" key="1">
    <source>
        <dbReference type="SAM" id="MobiDB-lite"/>
    </source>
</evidence>
<reference evidence="3 4" key="1">
    <citation type="submission" date="2024-04" db="EMBL/GenBank/DDBJ databases">
        <authorList>
            <person name="Fracassetti M."/>
        </authorList>
    </citation>
    <scope>NUCLEOTIDE SEQUENCE [LARGE SCALE GENOMIC DNA]</scope>
</reference>